<dbReference type="PANTHER" id="PTHR11927:SF9">
    <property type="entry name" value="L-FUCOSYLTRANSFERASE"/>
    <property type="match status" value="1"/>
</dbReference>
<dbReference type="EMBL" id="MN740664">
    <property type="protein sequence ID" value="QHS79875.1"/>
    <property type="molecule type" value="Genomic_DNA"/>
</dbReference>
<dbReference type="AlphaFoldDB" id="A0A6C0AKM6"/>
<dbReference type="GO" id="GO:0016020">
    <property type="term" value="C:membrane"/>
    <property type="evidence" value="ECO:0007669"/>
    <property type="project" value="InterPro"/>
</dbReference>
<dbReference type="InterPro" id="IPR002516">
    <property type="entry name" value="Glyco_trans_11"/>
</dbReference>
<organism evidence="3">
    <name type="scientific">viral metagenome</name>
    <dbReference type="NCBI Taxonomy" id="1070528"/>
    <lineage>
        <taxon>unclassified sequences</taxon>
        <taxon>metagenomes</taxon>
        <taxon>organismal metagenomes</taxon>
    </lineage>
</organism>
<name>A0A6C0AKM6_9ZZZZ</name>
<evidence type="ECO:0008006" key="4">
    <source>
        <dbReference type="Google" id="ProtNLM"/>
    </source>
</evidence>
<dbReference type="Pfam" id="PF01531">
    <property type="entry name" value="Glyco_transf_11"/>
    <property type="match status" value="1"/>
</dbReference>
<reference evidence="3" key="1">
    <citation type="journal article" date="2020" name="Nature">
        <title>Giant virus diversity and host interactions through global metagenomics.</title>
        <authorList>
            <person name="Schulz F."/>
            <person name="Roux S."/>
            <person name="Paez-Espino D."/>
            <person name="Jungbluth S."/>
            <person name="Walsh D.A."/>
            <person name="Denef V.J."/>
            <person name="McMahon K.D."/>
            <person name="Konstantinidis K.T."/>
            <person name="Eloe-Fadrosh E.A."/>
            <person name="Kyrpides N.C."/>
            <person name="Woyke T."/>
        </authorList>
    </citation>
    <scope>NUCLEOTIDE SEQUENCE</scope>
    <source>
        <strain evidence="3">GVMAG-S-1035375-24</strain>
    </source>
</reference>
<dbReference type="GO" id="GO:0008107">
    <property type="term" value="F:galactoside 2-alpha-L-fucosyltransferase activity"/>
    <property type="evidence" value="ECO:0007669"/>
    <property type="project" value="InterPro"/>
</dbReference>
<dbReference type="PANTHER" id="PTHR11927">
    <property type="entry name" value="GALACTOSIDE 2-L-FUCOSYLTRANSFERASE"/>
    <property type="match status" value="1"/>
</dbReference>
<dbReference type="CDD" id="cd11301">
    <property type="entry name" value="Fut1_Fut2_like"/>
    <property type="match status" value="1"/>
</dbReference>
<evidence type="ECO:0000256" key="2">
    <source>
        <dbReference type="ARBA" id="ARBA00022679"/>
    </source>
</evidence>
<sequence length="251" mass="28899">MVGHLTMELVGGLGNQLFQLAALMHIASRTGRRPYLMTLANPSPHTSTSYFDTVFYKFRSMLLNDRKSVRIEEPSVSSYIDWRGAFRMYPDVRLAGYFQDWRYIDHDFMRELLLPDAVQNKYEGIKNGIFLHIRGGDYVNNPYHDLKLDAYYERAIAMFPGAHFFVVTNDVNYAMSRPFMSTLNCTLVMEPELDVLFLMSQCAGGICANSSFSWWGAFLNPHRKIVMPDRWFPHVPTPAGYYFPGVIKCSV</sequence>
<proteinExistence type="predicted"/>
<evidence type="ECO:0000256" key="1">
    <source>
        <dbReference type="ARBA" id="ARBA00022676"/>
    </source>
</evidence>
<dbReference type="GO" id="GO:0005975">
    <property type="term" value="P:carbohydrate metabolic process"/>
    <property type="evidence" value="ECO:0007669"/>
    <property type="project" value="InterPro"/>
</dbReference>
<evidence type="ECO:0000313" key="3">
    <source>
        <dbReference type="EMBL" id="QHS79875.1"/>
    </source>
</evidence>
<keyword evidence="2" id="KW-0808">Transferase</keyword>
<keyword evidence="1" id="KW-0328">Glycosyltransferase</keyword>
<accession>A0A6C0AKM6</accession>
<protein>
    <recommendedName>
        <fullName evidence="4">Glycosyltransferase</fullName>
    </recommendedName>
</protein>